<reference evidence="5" key="1">
    <citation type="submission" date="2025-08" db="UniProtKB">
        <authorList>
            <consortium name="RefSeq"/>
        </authorList>
    </citation>
    <scope>IDENTIFICATION</scope>
    <source>
        <tissue evidence="5">Gonads</tissue>
    </source>
</reference>
<evidence type="ECO:0000313" key="5">
    <source>
        <dbReference type="RefSeq" id="XP_013399903.1"/>
    </source>
</evidence>
<protein>
    <recommendedName>
        <fullName evidence="2">Phospholipid scramblase</fullName>
    </recommendedName>
</protein>
<keyword evidence="2" id="KW-0449">Lipoprotein</keyword>
<comment type="cofactor">
    <cofactor evidence="2">
        <name>Ca(2+)</name>
        <dbReference type="ChEBI" id="CHEBI:29108"/>
    </cofactor>
</comment>
<comment type="similarity">
    <text evidence="1 2">Belongs to the phospholipid scramblase family.</text>
</comment>
<name>A0A1S3IPA2_LINAN</name>
<dbReference type="InterPro" id="IPR005552">
    <property type="entry name" value="Scramblase"/>
</dbReference>
<comment type="function">
    <text evidence="2">May mediate accelerated ATP-independent bidirectional transbilayer migration of phospholipids upon binding calcium ions that results in a loss of phospholipid asymmetry in the plasma membrane.</text>
</comment>
<evidence type="ECO:0000256" key="1">
    <source>
        <dbReference type="ARBA" id="ARBA00005350"/>
    </source>
</evidence>
<keyword evidence="2" id="KW-0106">Calcium</keyword>
<dbReference type="OrthoDB" id="191150at2759"/>
<feature type="region of interest" description="Disordered" evidence="3">
    <location>
        <begin position="1"/>
        <end position="68"/>
    </location>
</feature>
<evidence type="ECO:0000256" key="3">
    <source>
        <dbReference type="SAM" id="MobiDB-lite"/>
    </source>
</evidence>
<dbReference type="AlphaFoldDB" id="A0A1S3IPA2"/>
<organism evidence="4 5">
    <name type="scientific">Lingula anatina</name>
    <name type="common">Brachiopod</name>
    <name type="synonym">Lingula unguis</name>
    <dbReference type="NCBI Taxonomy" id="7574"/>
    <lineage>
        <taxon>Eukaryota</taxon>
        <taxon>Metazoa</taxon>
        <taxon>Spiralia</taxon>
        <taxon>Lophotrochozoa</taxon>
        <taxon>Brachiopoda</taxon>
        <taxon>Linguliformea</taxon>
        <taxon>Lingulata</taxon>
        <taxon>Lingulida</taxon>
        <taxon>Linguloidea</taxon>
        <taxon>Lingulidae</taxon>
        <taxon>Lingula</taxon>
    </lineage>
</organism>
<proteinExistence type="inferred from homology"/>
<dbReference type="RefSeq" id="XP_013399903.1">
    <property type="nucleotide sequence ID" value="XM_013544449.1"/>
</dbReference>
<keyword evidence="4" id="KW-1185">Reference proteome</keyword>
<evidence type="ECO:0000313" key="4">
    <source>
        <dbReference type="Proteomes" id="UP000085678"/>
    </source>
</evidence>
<dbReference type="Pfam" id="PF03803">
    <property type="entry name" value="Scramblase"/>
    <property type="match status" value="1"/>
</dbReference>
<keyword evidence="2" id="KW-0564">Palmitate</keyword>
<dbReference type="KEGG" id="lak:106166044"/>
<dbReference type="PANTHER" id="PTHR23248:SF63">
    <property type="entry name" value="PHOSPHOLIPID SCRAMBLASE"/>
    <property type="match status" value="1"/>
</dbReference>
<dbReference type="InterPro" id="IPR025659">
    <property type="entry name" value="Tubby-like_C"/>
</dbReference>
<dbReference type="GeneID" id="106166044"/>
<accession>A0A1S3IPA2</accession>
<feature type="region of interest" description="Disordered" evidence="3">
    <location>
        <begin position="292"/>
        <end position="317"/>
    </location>
</feature>
<dbReference type="GO" id="GO:0005886">
    <property type="term" value="C:plasma membrane"/>
    <property type="evidence" value="ECO:0007669"/>
    <property type="project" value="TreeGrafter"/>
</dbReference>
<dbReference type="SUPFAM" id="SSF54518">
    <property type="entry name" value="Tubby C-terminal domain-like"/>
    <property type="match status" value="1"/>
</dbReference>
<dbReference type="GO" id="GO:0017128">
    <property type="term" value="F:phospholipid scramblase activity"/>
    <property type="evidence" value="ECO:0007669"/>
    <property type="project" value="InterPro"/>
</dbReference>
<evidence type="ECO:0000256" key="2">
    <source>
        <dbReference type="RuleBase" id="RU363116"/>
    </source>
</evidence>
<dbReference type="PANTHER" id="PTHR23248">
    <property type="entry name" value="PHOSPHOLIPID SCRAMBLASE-RELATED"/>
    <property type="match status" value="1"/>
</dbReference>
<gene>
    <name evidence="5" type="primary">LOC106166044</name>
</gene>
<feature type="compositionally biased region" description="Low complexity" evidence="3">
    <location>
        <begin position="18"/>
        <end position="52"/>
    </location>
</feature>
<dbReference type="InParanoid" id="A0A1S3IPA2"/>
<sequence>MGDPVTNQPGGGMPPPQAYGQPQGQYNTQYGGYGAAPGQPAQPGYYQQQQPGAMPPMPPGAQQPQQQQWMVRPQGIPGCPPGLEYLTQVDQLLVHQQVELLEAFTGWETKNKYQVKNSLGQQVYFAAEESDMCMRQCCGPGRGFQMHITDNMGQEVVRVNREFKCCAGCCWCAGADCCAMEVSVESPPGQVVGHVRQATSGWAPKYTIMDAGMKTIFEVNGPCCICQGPCCTWDQDFVITPPGGGEEVGKISKQWTGLIKEMFTDADNFGVTFPIDCVIRFLRDKCKSLRYPTQETGSGQNRSNTAEGNTENLLSGQRTERIEIRDEENELTEIRCTSV</sequence>
<dbReference type="Proteomes" id="UP000085678">
    <property type="component" value="Unplaced"/>
</dbReference>